<dbReference type="SUPFAM" id="SSF53098">
    <property type="entry name" value="Ribonuclease H-like"/>
    <property type="match status" value="1"/>
</dbReference>
<dbReference type="InterPro" id="IPR003656">
    <property type="entry name" value="Znf_BED"/>
</dbReference>
<name>A0A024FWS6_9STRA</name>
<reference evidence="6 7" key="1">
    <citation type="submission" date="2012-05" db="EMBL/GenBank/DDBJ databases">
        <title>Recombination and specialization in a pathogen metapopulation.</title>
        <authorList>
            <person name="Gardiner A."/>
            <person name="Kemen E."/>
            <person name="Schultz-Larsen T."/>
            <person name="MacLean D."/>
            <person name="Van Oosterhout C."/>
            <person name="Jones J.D.G."/>
        </authorList>
    </citation>
    <scope>NUCLEOTIDE SEQUENCE [LARGE SCALE GENOMIC DNA]</scope>
    <source>
        <strain evidence="6 7">Ac Nc2</strain>
    </source>
</reference>
<dbReference type="PROSITE" id="PS50808">
    <property type="entry name" value="ZF_BED"/>
    <property type="match status" value="1"/>
</dbReference>
<dbReference type="EMBL" id="CAIX01001404">
    <property type="protein sequence ID" value="CCI11633.1"/>
    <property type="molecule type" value="Genomic_DNA"/>
</dbReference>
<organism evidence="6 7">
    <name type="scientific">Albugo candida</name>
    <dbReference type="NCBI Taxonomy" id="65357"/>
    <lineage>
        <taxon>Eukaryota</taxon>
        <taxon>Sar</taxon>
        <taxon>Stramenopiles</taxon>
        <taxon>Oomycota</taxon>
        <taxon>Peronosporomycetes</taxon>
        <taxon>Albuginales</taxon>
        <taxon>Albuginaceae</taxon>
        <taxon>Albugo</taxon>
    </lineage>
</organism>
<dbReference type="InParanoid" id="A0A024FWS6"/>
<proteinExistence type="predicted"/>
<dbReference type="GO" id="GO:0008270">
    <property type="term" value="F:zinc ion binding"/>
    <property type="evidence" value="ECO:0007669"/>
    <property type="project" value="UniProtKB-KW"/>
</dbReference>
<evidence type="ECO:0000259" key="5">
    <source>
        <dbReference type="PROSITE" id="PS50808"/>
    </source>
</evidence>
<dbReference type="GO" id="GO:0003677">
    <property type="term" value="F:DNA binding"/>
    <property type="evidence" value="ECO:0007669"/>
    <property type="project" value="InterPro"/>
</dbReference>
<keyword evidence="7" id="KW-1185">Reference proteome</keyword>
<evidence type="ECO:0000256" key="4">
    <source>
        <dbReference type="PROSITE-ProRule" id="PRU00027"/>
    </source>
</evidence>
<feature type="domain" description="BED-type" evidence="5">
    <location>
        <begin position="37"/>
        <end position="89"/>
    </location>
</feature>
<evidence type="ECO:0000256" key="2">
    <source>
        <dbReference type="ARBA" id="ARBA00022771"/>
    </source>
</evidence>
<keyword evidence="3" id="KW-0862">Zinc</keyword>
<accession>A0A024FWS6</accession>
<sequence length="853" mass="97928">MNASSKAHQITLVDPHVLPNVETPFETSKKSHQRSGRRPSAVWEYFSQLRMEQNKVHAQCKFCSFRCAGVASRMAHHILFKCPHAPENVELDCEREKLTKRTREISPTNTTFPLKQKMKLNSDPKSANLIAYMNDNGLMHSESQLMSTGFFEHWNLFVKRFISVCATNTLPVFFLKDEDLRKAFQKFTFSITGLSPMNGKHGNATLSDTNCHSGHGLWIDPVDGLVTLYKQLDSDIDDLIKKTQYLTLIQQNYKDDSVDVMLFDDRRQFELWTSYKSSNPSSETPCQRLRLTLEKALFELEVRISHNCMVNLCIPENCTSVTDMLVEERRIKLFGSCLIRQSFYMLKKLLASSSGVITTLEEASRLIDSLITLEQQEALVYKESLALGSDYCCRHFLQFQIEKNDARGHLSWKYVPILINRLLNVHQELQNALLEDDYLAHTNEDQCIGQHRKRVMDYFQKENHFWYRLSALHQIFKPFVWLFAASETLQVSSSQILECWLWILSVTRDIKTSLDEIPSVLTSEEINAFELSWLNIVQETIQEHQLVALLLDPRIHGTGLSSVGRRKVNNMIVNVHEQLSGSQYDMLRHPSHANTMKSEEYLSTRRVLLDQLSHYINKKGIFEDGVTWERSRNNASPEWFWTDFEQDAAILSRLAKCVLLYIPQVESASVFFKRAYDSICTSDTRCSALSNDEFKWRQLCHHFLHNNGKHSDARNKTQAYAEVLFPFSSISIDSARKDNPNGICGSVVKDVNNWILCVMESDFQSCPNAHRSCVHRSKTTNADSEIALSWFTYESEQDRNDLEMKASSFFLLPADVYSISSAIPNHLNKKVNTAAEVDTTSNTATIASSTMII</sequence>
<keyword evidence="2 4" id="KW-0863">Zinc-finger</keyword>
<evidence type="ECO:0000256" key="3">
    <source>
        <dbReference type="ARBA" id="ARBA00022833"/>
    </source>
</evidence>
<comment type="caution">
    <text evidence="6">The sequence shown here is derived from an EMBL/GenBank/DDBJ whole genome shotgun (WGS) entry which is preliminary data.</text>
</comment>
<dbReference type="AlphaFoldDB" id="A0A024FWS6"/>
<evidence type="ECO:0000313" key="7">
    <source>
        <dbReference type="Proteomes" id="UP000053237"/>
    </source>
</evidence>
<protein>
    <recommendedName>
        <fullName evidence="5">BED-type domain-containing protein</fullName>
    </recommendedName>
</protein>
<evidence type="ECO:0000313" key="6">
    <source>
        <dbReference type="EMBL" id="CCI11633.1"/>
    </source>
</evidence>
<gene>
    <name evidence="6" type="ORF">BN9_132320</name>
</gene>
<dbReference type="OrthoDB" id="125374at2759"/>
<keyword evidence="1" id="KW-0479">Metal-binding</keyword>
<dbReference type="Proteomes" id="UP000053237">
    <property type="component" value="Unassembled WGS sequence"/>
</dbReference>
<dbReference type="InterPro" id="IPR012337">
    <property type="entry name" value="RNaseH-like_sf"/>
</dbReference>
<evidence type="ECO:0000256" key="1">
    <source>
        <dbReference type="ARBA" id="ARBA00022723"/>
    </source>
</evidence>